<dbReference type="InterPro" id="IPR011711">
    <property type="entry name" value="GntR_C"/>
</dbReference>
<dbReference type="InterPro" id="IPR000524">
    <property type="entry name" value="Tscrpt_reg_HTH_GntR"/>
</dbReference>
<sequence length="224" mass="23911">MIESESAAGASARVAAALRERIVAGTLVPGTPLREASLAREFDVSRNTLREALRQLATEGLVDLRRNRGAMVRVLTIEDVRDLFQVRRTLELRAVDDGAVGSPGALAPIGTIVAEIEQAAAAQDWLEAATASLRFHQALVTTLGSARIDDFFATVIASSRLAFAAVAEQASFQRGFAAWDRTIYDLLFAGSRAAAAASLRSYLDDSEHALIEALQRYGAAEPAA</sequence>
<dbReference type="Pfam" id="PF00392">
    <property type="entry name" value="GntR"/>
    <property type="match status" value="1"/>
</dbReference>
<dbReference type="InterPro" id="IPR036388">
    <property type="entry name" value="WH-like_DNA-bd_sf"/>
</dbReference>
<keyword evidence="2" id="KW-0238">DNA-binding</keyword>
<dbReference type="PRINTS" id="PR00035">
    <property type="entry name" value="HTHGNTR"/>
</dbReference>
<dbReference type="STRING" id="1032480.MLP_22950"/>
<dbReference type="EMBL" id="AP012204">
    <property type="protein sequence ID" value="BAK35309.1"/>
    <property type="molecule type" value="Genomic_DNA"/>
</dbReference>
<proteinExistence type="predicted"/>
<dbReference type="RefSeq" id="WP_013863181.1">
    <property type="nucleotide sequence ID" value="NC_015635.1"/>
</dbReference>
<gene>
    <name evidence="5" type="ordered locus">MLP_22950</name>
</gene>
<dbReference type="GO" id="GO:0003700">
    <property type="term" value="F:DNA-binding transcription factor activity"/>
    <property type="evidence" value="ECO:0007669"/>
    <property type="project" value="InterPro"/>
</dbReference>
<dbReference type="CDD" id="cd07377">
    <property type="entry name" value="WHTH_GntR"/>
    <property type="match status" value="1"/>
</dbReference>
<keyword evidence="1" id="KW-0805">Transcription regulation</keyword>
<evidence type="ECO:0000256" key="3">
    <source>
        <dbReference type="ARBA" id="ARBA00023163"/>
    </source>
</evidence>
<reference evidence="5 6" key="1">
    <citation type="submission" date="2011-05" db="EMBL/GenBank/DDBJ databases">
        <title>Whole genome sequence of Microlunatus phosphovorus NM-1.</title>
        <authorList>
            <person name="Hosoyama A."/>
            <person name="Sasaki K."/>
            <person name="Harada T."/>
            <person name="Igarashi R."/>
            <person name="Kawakoshi A."/>
            <person name="Sasagawa M."/>
            <person name="Fukada J."/>
            <person name="Nakamura S."/>
            <person name="Katano Y."/>
            <person name="Hanada S."/>
            <person name="Kamagata Y."/>
            <person name="Nakamura N."/>
            <person name="Yamazaki S."/>
            <person name="Fujita N."/>
        </authorList>
    </citation>
    <scope>NUCLEOTIDE SEQUENCE [LARGE SCALE GENOMIC DNA]</scope>
    <source>
        <strain evidence="6">ATCC 700054 / DSM 10555 / JCM 9379 / NBRC 101784 / NCIMB 13414 / VKM Ac-1990 / NM-1</strain>
    </source>
</reference>
<dbReference type="SUPFAM" id="SSF46785">
    <property type="entry name" value="Winged helix' DNA-binding domain"/>
    <property type="match status" value="1"/>
</dbReference>
<dbReference type="HOGENOM" id="CLU_017584_5_5_11"/>
<organism evidence="5 6">
    <name type="scientific">Microlunatus phosphovorus (strain ATCC 700054 / DSM 10555 / JCM 9379 / NBRC 101784 / NCIMB 13414 / VKM Ac-1990 / NM-1)</name>
    <dbReference type="NCBI Taxonomy" id="1032480"/>
    <lineage>
        <taxon>Bacteria</taxon>
        <taxon>Bacillati</taxon>
        <taxon>Actinomycetota</taxon>
        <taxon>Actinomycetes</taxon>
        <taxon>Propionibacteriales</taxon>
        <taxon>Propionibacteriaceae</taxon>
        <taxon>Microlunatus</taxon>
    </lineage>
</organism>
<evidence type="ECO:0000256" key="1">
    <source>
        <dbReference type="ARBA" id="ARBA00023015"/>
    </source>
</evidence>
<dbReference type="PANTHER" id="PTHR43537">
    <property type="entry name" value="TRANSCRIPTIONAL REGULATOR, GNTR FAMILY"/>
    <property type="match status" value="1"/>
</dbReference>
<dbReference type="Proteomes" id="UP000007947">
    <property type="component" value="Chromosome"/>
</dbReference>
<dbReference type="Pfam" id="PF07729">
    <property type="entry name" value="FCD"/>
    <property type="match status" value="1"/>
</dbReference>
<feature type="domain" description="HTH gntR-type" evidence="4">
    <location>
        <begin position="8"/>
        <end position="75"/>
    </location>
</feature>
<protein>
    <submittedName>
        <fullName evidence="5">Putative GntR family transcriptional regulator</fullName>
    </submittedName>
</protein>
<evidence type="ECO:0000256" key="2">
    <source>
        <dbReference type="ARBA" id="ARBA00023125"/>
    </source>
</evidence>
<name>F5XEU3_MICPN</name>
<evidence type="ECO:0000313" key="6">
    <source>
        <dbReference type="Proteomes" id="UP000007947"/>
    </source>
</evidence>
<dbReference type="InterPro" id="IPR036390">
    <property type="entry name" value="WH_DNA-bd_sf"/>
</dbReference>
<dbReference type="KEGG" id="mph:MLP_22950"/>
<dbReference type="Gene3D" id="1.20.120.530">
    <property type="entry name" value="GntR ligand-binding domain-like"/>
    <property type="match status" value="1"/>
</dbReference>
<dbReference type="Gene3D" id="1.10.10.10">
    <property type="entry name" value="Winged helix-like DNA-binding domain superfamily/Winged helix DNA-binding domain"/>
    <property type="match status" value="1"/>
</dbReference>
<keyword evidence="6" id="KW-1185">Reference proteome</keyword>
<accession>F5XEU3</accession>
<dbReference type="eggNOG" id="COG1802">
    <property type="taxonomic scope" value="Bacteria"/>
</dbReference>
<evidence type="ECO:0000313" key="5">
    <source>
        <dbReference type="EMBL" id="BAK35309.1"/>
    </source>
</evidence>
<evidence type="ECO:0000259" key="4">
    <source>
        <dbReference type="PROSITE" id="PS50949"/>
    </source>
</evidence>
<keyword evidence="3" id="KW-0804">Transcription</keyword>
<dbReference type="GO" id="GO:0003677">
    <property type="term" value="F:DNA binding"/>
    <property type="evidence" value="ECO:0007669"/>
    <property type="project" value="UniProtKB-KW"/>
</dbReference>
<dbReference type="AlphaFoldDB" id="F5XEU3"/>
<dbReference type="InterPro" id="IPR008920">
    <property type="entry name" value="TF_FadR/GntR_C"/>
</dbReference>
<dbReference type="PANTHER" id="PTHR43537:SF5">
    <property type="entry name" value="UXU OPERON TRANSCRIPTIONAL REGULATOR"/>
    <property type="match status" value="1"/>
</dbReference>
<dbReference type="SUPFAM" id="SSF48008">
    <property type="entry name" value="GntR ligand-binding domain-like"/>
    <property type="match status" value="1"/>
</dbReference>
<dbReference type="PROSITE" id="PS50949">
    <property type="entry name" value="HTH_GNTR"/>
    <property type="match status" value="1"/>
</dbReference>
<dbReference type="SMART" id="SM00345">
    <property type="entry name" value="HTH_GNTR"/>
    <property type="match status" value="1"/>
</dbReference>
<dbReference type="SMART" id="SM00895">
    <property type="entry name" value="FCD"/>
    <property type="match status" value="1"/>
</dbReference>